<proteinExistence type="predicted"/>
<dbReference type="Pfam" id="PF13966">
    <property type="entry name" value="zf-RVT"/>
    <property type="match status" value="1"/>
</dbReference>
<keyword evidence="3" id="KW-1185">Reference proteome</keyword>
<organism evidence="2 3">
    <name type="scientific">Cardamine amara subsp. amara</name>
    <dbReference type="NCBI Taxonomy" id="228776"/>
    <lineage>
        <taxon>Eukaryota</taxon>
        <taxon>Viridiplantae</taxon>
        <taxon>Streptophyta</taxon>
        <taxon>Embryophyta</taxon>
        <taxon>Tracheophyta</taxon>
        <taxon>Spermatophyta</taxon>
        <taxon>Magnoliopsida</taxon>
        <taxon>eudicotyledons</taxon>
        <taxon>Gunneridae</taxon>
        <taxon>Pentapetalae</taxon>
        <taxon>rosids</taxon>
        <taxon>malvids</taxon>
        <taxon>Brassicales</taxon>
        <taxon>Brassicaceae</taxon>
        <taxon>Cardamineae</taxon>
        <taxon>Cardamine</taxon>
    </lineage>
</organism>
<sequence length="138" mass="16082">MSLPCGLQTWGLPIQTSCCLCSQLEEIKDHLLLTCVFSSQIWGQILTRLSSLTTLFHNWNDSMDWSKDNSSHVPAILRKLVPQATIYHLWKQRNNVVHNHISIPTLSIFKSLDREIRNIISSRKHKNHCHNLMQLWLQ</sequence>
<name>A0ABD0ZIJ8_CARAN</name>
<evidence type="ECO:0000259" key="1">
    <source>
        <dbReference type="Pfam" id="PF13966"/>
    </source>
</evidence>
<accession>A0ABD0ZIJ8</accession>
<comment type="caution">
    <text evidence="2">The sequence shown here is derived from an EMBL/GenBank/DDBJ whole genome shotgun (WGS) entry which is preliminary data.</text>
</comment>
<dbReference type="Proteomes" id="UP001558713">
    <property type="component" value="Unassembled WGS sequence"/>
</dbReference>
<feature type="domain" description="Reverse transcriptase zinc-binding" evidence="1">
    <location>
        <begin position="7"/>
        <end position="42"/>
    </location>
</feature>
<reference evidence="2 3" key="1">
    <citation type="submission" date="2024-04" db="EMBL/GenBank/DDBJ databases">
        <title>Genome assembly C_amara_ONT_v2.</title>
        <authorList>
            <person name="Yant L."/>
            <person name="Moore C."/>
            <person name="Slenker M."/>
        </authorList>
    </citation>
    <scope>NUCLEOTIDE SEQUENCE [LARGE SCALE GENOMIC DNA]</scope>
    <source>
        <tissue evidence="2">Leaf</tissue>
    </source>
</reference>
<protein>
    <recommendedName>
        <fullName evidence="1">Reverse transcriptase zinc-binding domain-containing protein</fullName>
    </recommendedName>
</protein>
<dbReference type="EMBL" id="JBANAX010000752">
    <property type="protein sequence ID" value="KAL1194497.1"/>
    <property type="molecule type" value="Genomic_DNA"/>
</dbReference>
<gene>
    <name evidence="2" type="ORF">V5N11_010404</name>
</gene>
<dbReference type="InterPro" id="IPR026960">
    <property type="entry name" value="RVT-Znf"/>
</dbReference>
<evidence type="ECO:0000313" key="2">
    <source>
        <dbReference type="EMBL" id="KAL1194497.1"/>
    </source>
</evidence>
<evidence type="ECO:0000313" key="3">
    <source>
        <dbReference type="Proteomes" id="UP001558713"/>
    </source>
</evidence>
<dbReference type="AlphaFoldDB" id="A0ABD0ZIJ8"/>